<name>A0A0C3D0W1_HEBCY</name>
<feature type="domain" description="G" evidence="1">
    <location>
        <begin position="22"/>
        <end position="83"/>
    </location>
</feature>
<accession>A0A0C3D0W1</accession>
<dbReference type="CDD" id="cd00882">
    <property type="entry name" value="Ras_like_GTPase"/>
    <property type="match status" value="1"/>
</dbReference>
<dbReference type="HOGENOM" id="CLU_018003_0_0_1"/>
<dbReference type="SUPFAM" id="SSF52540">
    <property type="entry name" value="P-loop containing nucleoside triphosphate hydrolases"/>
    <property type="match status" value="1"/>
</dbReference>
<dbReference type="OrthoDB" id="8954335at2759"/>
<evidence type="ECO:0000313" key="3">
    <source>
        <dbReference type="Proteomes" id="UP000053424"/>
    </source>
</evidence>
<dbReference type="AlphaFoldDB" id="A0A0C3D0W1"/>
<sequence length="314" mass="35845">MGQHQRDTRITVEELKEEDVVIAVIGLTGSGKSTFINVATGLDVGVGHDLISCTSEVGVIKMSFPGYNIFFVDTPGFNHTYKSDDDILKMISNWLETTFERRSLLSGLLYLHRITDNRTAGTPINNLRMFEELCGKNTFNNVILATTMWDEVDKEVGEFREGELESRYWKAMLDRHSSIGRFLGTRDSAFRLIAPLLEEANIRNALLLQKELVDLDLMLREAHADHKLRSEIEQLGKQFWLLLQRMREEYKRPNNAMSLQSLMEEYDELKKTSAPLLKHLADLQVPVGRQFMNITNITFGINGTREKHAPPGTQ</sequence>
<proteinExistence type="predicted"/>
<reference evidence="3" key="2">
    <citation type="submission" date="2015-01" db="EMBL/GenBank/DDBJ databases">
        <title>Evolutionary Origins and Diversification of the Mycorrhizal Mutualists.</title>
        <authorList>
            <consortium name="DOE Joint Genome Institute"/>
            <consortium name="Mycorrhizal Genomics Consortium"/>
            <person name="Kohler A."/>
            <person name="Kuo A."/>
            <person name="Nagy L.G."/>
            <person name="Floudas D."/>
            <person name="Copeland A."/>
            <person name="Barry K.W."/>
            <person name="Cichocki N."/>
            <person name="Veneault-Fourrey C."/>
            <person name="LaButti K."/>
            <person name="Lindquist E.A."/>
            <person name="Lipzen A."/>
            <person name="Lundell T."/>
            <person name="Morin E."/>
            <person name="Murat C."/>
            <person name="Riley R."/>
            <person name="Ohm R."/>
            <person name="Sun H."/>
            <person name="Tunlid A."/>
            <person name="Henrissat B."/>
            <person name="Grigoriev I.V."/>
            <person name="Hibbett D.S."/>
            <person name="Martin F."/>
        </authorList>
    </citation>
    <scope>NUCLEOTIDE SEQUENCE [LARGE SCALE GENOMIC DNA]</scope>
    <source>
        <strain evidence="3">h7</strain>
    </source>
</reference>
<gene>
    <name evidence="2" type="ORF">M413DRAFT_115381</name>
</gene>
<dbReference type="InterPro" id="IPR006073">
    <property type="entry name" value="GTP-bd"/>
</dbReference>
<dbReference type="EMBL" id="KN831768">
    <property type="protein sequence ID" value="KIM49736.1"/>
    <property type="molecule type" value="Genomic_DNA"/>
</dbReference>
<keyword evidence="3" id="KW-1185">Reference proteome</keyword>
<dbReference type="STRING" id="686832.A0A0C3D0W1"/>
<dbReference type="GO" id="GO:0005525">
    <property type="term" value="F:GTP binding"/>
    <property type="evidence" value="ECO:0007669"/>
    <property type="project" value="InterPro"/>
</dbReference>
<reference evidence="2 3" key="1">
    <citation type="submission" date="2014-04" db="EMBL/GenBank/DDBJ databases">
        <authorList>
            <consortium name="DOE Joint Genome Institute"/>
            <person name="Kuo A."/>
            <person name="Gay G."/>
            <person name="Dore J."/>
            <person name="Kohler A."/>
            <person name="Nagy L.G."/>
            <person name="Floudas D."/>
            <person name="Copeland A."/>
            <person name="Barry K.W."/>
            <person name="Cichocki N."/>
            <person name="Veneault-Fourrey C."/>
            <person name="LaButti K."/>
            <person name="Lindquist E.A."/>
            <person name="Lipzen A."/>
            <person name="Lundell T."/>
            <person name="Morin E."/>
            <person name="Murat C."/>
            <person name="Sun H."/>
            <person name="Tunlid A."/>
            <person name="Henrissat B."/>
            <person name="Grigoriev I.V."/>
            <person name="Hibbett D.S."/>
            <person name="Martin F."/>
            <person name="Nordberg H.P."/>
            <person name="Cantor M.N."/>
            <person name="Hua S.X."/>
        </authorList>
    </citation>
    <scope>NUCLEOTIDE SEQUENCE [LARGE SCALE GENOMIC DNA]</scope>
    <source>
        <strain evidence="3">h7</strain>
    </source>
</reference>
<dbReference type="Proteomes" id="UP000053424">
    <property type="component" value="Unassembled WGS sequence"/>
</dbReference>
<dbReference type="Pfam" id="PF01926">
    <property type="entry name" value="MMR_HSR1"/>
    <property type="match status" value="1"/>
</dbReference>
<evidence type="ECO:0000313" key="2">
    <source>
        <dbReference type="EMBL" id="KIM49736.1"/>
    </source>
</evidence>
<organism evidence="2 3">
    <name type="scientific">Hebeloma cylindrosporum</name>
    <dbReference type="NCBI Taxonomy" id="76867"/>
    <lineage>
        <taxon>Eukaryota</taxon>
        <taxon>Fungi</taxon>
        <taxon>Dikarya</taxon>
        <taxon>Basidiomycota</taxon>
        <taxon>Agaricomycotina</taxon>
        <taxon>Agaricomycetes</taxon>
        <taxon>Agaricomycetidae</taxon>
        <taxon>Agaricales</taxon>
        <taxon>Agaricineae</taxon>
        <taxon>Hymenogastraceae</taxon>
        <taxon>Hebeloma</taxon>
    </lineage>
</organism>
<dbReference type="InterPro" id="IPR027417">
    <property type="entry name" value="P-loop_NTPase"/>
</dbReference>
<protein>
    <recommendedName>
        <fullName evidence="1">G domain-containing protein</fullName>
    </recommendedName>
</protein>
<dbReference type="Gene3D" id="3.40.50.300">
    <property type="entry name" value="P-loop containing nucleotide triphosphate hydrolases"/>
    <property type="match status" value="1"/>
</dbReference>
<evidence type="ECO:0000259" key="1">
    <source>
        <dbReference type="Pfam" id="PF01926"/>
    </source>
</evidence>